<sequence>MFKRTVVSIASAVALVSALSGCGTPSRQTVGTAGGAALGGVAGNVLTNGSTLGTVGGAAVGGVIGNQLGK</sequence>
<keyword evidence="3" id="KW-0449">Lipoprotein</keyword>
<dbReference type="RefSeq" id="WP_089397523.1">
    <property type="nucleotide sequence ID" value="NZ_FZOT01000001.1"/>
</dbReference>
<dbReference type="AlphaFoldDB" id="A0A239C9C5"/>
<keyword evidence="1" id="KW-0732">Signal</keyword>
<feature type="chain" id="PRO_5012466935" evidence="1">
    <location>
        <begin position="23"/>
        <end position="70"/>
    </location>
</feature>
<dbReference type="GO" id="GO:0019867">
    <property type="term" value="C:outer membrane"/>
    <property type="evidence" value="ECO:0007669"/>
    <property type="project" value="InterPro"/>
</dbReference>
<dbReference type="EMBL" id="FZOT01000001">
    <property type="protein sequence ID" value="SNS16268.1"/>
    <property type="molecule type" value="Genomic_DNA"/>
</dbReference>
<evidence type="ECO:0000313" key="4">
    <source>
        <dbReference type="Proteomes" id="UP000198284"/>
    </source>
</evidence>
<feature type="domain" description="Glycine zipper 2TM" evidence="2">
    <location>
        <begin position="30"/>
        <end position="69"/>
    </location>
</feature>
<reference evidence="3 4" key="1">
    <citation type="submission" date="2017-06" db="EMBL/GenBank/DDBJ databases">
        <authorList>
            <person name="Kim H.J."/>
            <person name="Triplett B.A."/>
        </authorList>
    </citation>
    <scope>NUCLEOTIDE SEQUENCE [LARGE SCALE GENOMIC DNA]</scope>
    <source>
        <strain evidence="3 4">U15</strain>
    </source>
</reference>
<proteinExistence type="predicted"/>
<dbReference type="Proteomes" id="UP000198284">
    <property type="component" value="Unassembled WGS sequence"/>
</dbReference>
<evidence type="ECO:0000259" key="2">
    <source>
        <dbReference type="Pfam" id="PF05433"/>
    </source>
</evidence>
<gene>
    <name evidence="3" type="ORF">SAMN06265795_101309</name>
</gene>
<feature type="signal peptide" evidence="1">
    <location>
        <begin position="1"/>
        <end position="22"/>
    </location>
</feature>
<dbReference type="Pfam" id="PF05433">
    <property type="entry name" value="Rick_17kDa_Anti"/>
    <property type="match status" value="1"/>
</dbReference>
<dbReference type="PROSITE" id="PS51257">
    <property type="entry name" value="PROKAR_LIPOPROTEIN"/>
    <property type="match status" value="1"/>
</dbReference>
<dbReference type="InterPro" id="IPR008816">
    <property type="entry name" value="Gly_zipper_2TM_dom"/>
</dbReference>
<organism evidence="3 4">
    <name type="scientific">Noviherbaspirillum humi</name>
    <dbReference type="NCBI Taxonomy" id="1688639"/>
    <lineage>
        <taxon>Bacteria</taxon>
        <taxon>Pseudomonadati</taxon>
        <taxon>Pseudomonadota</taxon>
        <taxon>Betaproteobacteria</taxon>
        <taxon>Burkholderiales</taxon>
        <taxon>Oxalobacteraceae</taxon>
        <taxon>Noviherbaspirillum</taxon>
    </lineage>
</organism>
<keyword evidence="4" id="KW-1185">Reference proteome</keyword>
<name>A0A239C9C5_9BURK</name>
<evidence type="ECO:0000256" key="1">
    <source>
        <dbReference type="SAM" id="SignalP"/>
    </source>
</evidence>
<evidence type="ECO:0000313" key="3">
    <source>
        <dbReference type="EMBL" id="SNS16268.1"/>
    </source>
</evidence>
<protein>
    <submittedName>
        <fullName evidence="3">Osmotically inducible lipoprotein OsmB</fullName>
    </submittedName>
</protein>
<accession>A0A239C9C5</accession>